<protein>
    <submittedName>
        <fullName evidence="8">ABC transporter permease</fullName>
    </submittedName>
</protein>
<gene>
    <name evidence="8" type="ORF">acsn021_23680</name>
</gene>
<dbReference type="Pfam" id="PF02687">
    <property type="entry name" value="FtsX"/>
    <property type="match status" value="2"/>
</dbReference>
<sequence>MFQNKNTKIIKQLSNSSIKADKRRNLFVILTIAFATCLMLVLALSNLGRSRENKLFLQGRYQASFIKLNNATINSMEMHNSVEKIGRKLDITTQRVDDYTLNIVFKDSAALLLLSSPKLIGHMPEKSNEIIVEQSYLEHIGLTPTLNQQIKLDLGDNNETTYTVCGILKGKNDSRSYQVIPSEALVEAITNGMPLYDTLVRFKDTQNIPTDYLRTEIKNFAKEFNISEKEFVYSSTYFDLAKESSTLEIAAIVIASIMIVVACSLVIYSLFYISVIGKAQAYGRLRIIGTTKKQIKRMVRKEGIKLASIAIPVGLIVGCIISYLLVPKGWHLPTTIISILLITVVTEITIYIAIHTPVKIAASVSPIEAIRITPYTGLVKGEYSKKLHHPITPIRLAQMNFVRNKKKTTLTLLSLGFSGILLMCASAYLNSIDTTEMAKQAMPRGDFNITLNPTAVTDSFIENYTQLQSMNPLNKDLEDALLAIEGVNHIEKFVGCKSELIYPNGEKSQVRVIGLTQQQLNEYKANLLEGTADYDELIKNNGILVADPGGLINQLYGYTAKLDDIISIETDEGTYKKFKVMGIMKNLNIGIDMAFYFVPDDLVPKLKSNVSNFNTHFFVRADNIKLKPVEKQIFNLASQNIGLEVTSINDVQNSLQNLLDNYKMPLYGLIIFISVFGLINLINTLMTNLISRQQEFGMLQSIGLSNKQLSHVIQSECLLYILGTLFLTLTIGSICGYLLCSVFNQVGIYGKLTYHFPVLELALYFTFLLLIQFLFSYIAMNILRKKPLVQRIKMID</sequence>
<evidence type="ECO:0000256" key="5">
    <source>
        <dbReference type="ARBA" id="ARBA00023136"/>
    </source>
</evidence>
<evidence type="ECO:0000256" key="1">
    <source>
        <dbReference type="ARBA" id="ARBA00004651"/>
    </source>
</evidence>
<feature type="domain" description="ABC3 transporter permease C-terminal" evidence="7">
    <location>
        <begin position="669"/>
        <end position="787"/>
    </location>
</feature>
<evidence type="ECO:0000256" key="3">
    <source>
        <dbReference type="ARBA" id="ARBA00022692"/>
    </source>
</evidence>
<evidence type="ECO:0000256" key="2">
    <source>
        <dbReference type="ARBA" id="ARBA00022475"/>
    </source>
</evidence>
<evidence type="ECO:0000313" key="8">
    <source>
        <dbReference type="EMBL" id="BCJ94799.1"/>
    </source>
</evidence>
<dbReference type="KEGG" id="acel:acsn021_23680"/>
<comment type="subcellular location">
    <subcellularLocation>
        <location evidence="1">Cell membrane</location>
        <topology evidence="1">Multi-pass membrane protein</topology>
    </subcellularLocation>
</comment>
<dbReference type="InterPro" id="IPR050250">
    <property type="entry name" value="Macrolide_Exporter_MacB"/>
</dbReference>
<organism evidence="8 9">
    <name type="scientific">Anaerocolumna cellulosilytica</name>
    <dbReference type="NCBI Taxonomy" id="433286"/>
    <lineage>
        <taxon>Bacteria</taxon>
        <taxon>Bacillati</taxon>
        <taxon>Bacillota</taxon>
        <taxon>Clostridia</taxon>
        <taxon>Lachnospirales</taxon>
        <taxon>Lachnospiraceae</taxon>
        <taxon>Anaerocolumna</taxon>
    </lineage>
</organism>
<dbReference type="GO" id="GO:0022857">
    <property type="term" value="F:transmembrane transporter activity"/>
    <property type="evidence" value="ECO:0007669"/>
    <property type="project" value="TreeGrafter"/>
</dbReference>
<dbReference type="PANTHER" id="PTHR30572">
    <property type="entry name" value="MEMBRANE COMPONENT OF TRANSPORTER-RELATED"/>
    <property type="match status" value="1"/>
</dbReference>
<evidence type="ECO:0000256" key="4">
    <source>
        <dbReference type="ARBA" id="ARBA00022989"/>
    </source>
</evidence>
<keyword evidence="4" id="KW-1133">Transmembrane helix</keyword>
<evidence type="ECO:0000259" key="7">
    <source>
        <dbReference type="Pfam" id="PF02687"/>
    </source>
</evidence>
<evidence type="ECO:0000313" key="9">
    <source>
        <dbReference type="Proteomes" id="UP000515561"/>
    </source>
</evidence>
<dbReference type="GO" id="GO:0005886">
    <property type="term" value="C:plasma membrane"/>
    <property type="evidence" value="ECO:0007669"/>
    <property type="project" value="UniProtKB-SubCell"/>
</dbReference>
<accession>A0A6S6R0G0</accession>
<comment type="similarity">
    <text evidence="6">Belongs to the ABC-4 integral membrane protein family.</text>
</comment>
<dbReference type="RefSeq" id="WP_184089114.1">
    <property type="nucleotide sequence ID" value="NZ_AP023367.1"/>
</dbReference>
<keyword evidence="9" id="KW-1185">Reference proteome</keyword>
<name>A0A6S6R0G0_9FIRM</name>
<dbReference type="InterPro" id="IPR003838">
    <property type="entry name" value="ABC3_permease_C"/>
</dbReference>
<dbReference type="Proteomes" id="UP000515561">
    <property type="component" value="Chromosome"/>
</dbReference>
<keyword evidence="2" id="KW-1003">Cell membrane</keyword>
<dbReference type="AlphaFoldDB" id="A0A6S6R0G0"/>
<feature type="domain" description="ABC3 transporter permease C-terminal" evidence="7">
    <location>
        <begin position="254"/>
        <end position="346"/>
    </location>
</feature>
<dbReference type="EMBL" id="AP023367">
    <property type="protein sequence ID" value="BCJ94799.1"/>
    <property type="molecule type" value="Genomic_DNA"/>
</dbReference>
<proteinExistence type="inferred from homology"/>
<keyword evidence="3" id="KW-0812">Transmembrane</keyword>
<keyword evidence="5" id="KW-0472">Membrane</keyword>
<dbReference type="PANTHER" id="PTHR30572:SF4">
    <property type="entry name" value="ABC TRANSPORTER PERMEASE YTRF"/>
    <property type="match status" value="1"/>
</dbReference>
<reference evidence="8 9" key="1">
    <citation type="journal article" date="2016" name="Int. J. Syst. Evol. Microbiol.">
        <title>Descriptions of Anaerotaenia torta gen. nov., sp. nov. and Anaerocolumna cellulosilytica gen. nov., sp. nov. isolated from a methanogenic reactor of cattle waste.</title>
        <authorList>
            <person name="Uek A."/>
            <person name="Ohtaki Y."/>
            <person name="Kaku N."/>
            <person name="Ueki K."/>
        </authorList>
    </citation>
    <scope>NUCLEOTIDE SEQUENCE [LARGE SCALE GENOMIC DNA]</scope>
    <source>
        <strain evidence="8 9">SN021</strain>
    </source>
</reference>
<evidence type="ECO:0000256" key="6">
    <source>
        <dbReference type="ARBA" id="ARBA00038076"/>
    </source>
</evidence>